<protein>
    <submittedName>
        <fullName evidence="3">Beach domain-containing protein lvsc</fullName>
    </submittedName>
</protein>
<dbReference type="InterPro" id="IPR050865">
    <property type="entry name" value="BEACH_Domain"/>
</dbReference>
<dbReference type="Proteomes" id="UP001149090">
    <property type="component" value="Unassembled WGS sequence"/>
</dbReference>
<evidence type="ECO:0000313" key="3">
    <source>
        <dbReference type="EMBL" id="KAJ5073635.1"/>
    </source>
</evidence>
<evidence type="ECO:0000256" key="1">
    <source>
        <dbReference type="SAM" id="MobiDB-lite"/>
    </source>
</evidence>
<dbReference type="SUPFAM" id="SSF49899">
    <property type="entry name" value="Concanavalin A-like lectins/glucanases"/>
    <property type="match status" value="1"/>
</dbReference>
<name>A0A9Q0LKS4_ANAIG</name>
<evidence type="ECO:0000259" key="2">
    <source>
        <dbReference type="Pfam" id="PF20425"/>
    </source>
</evidence>
<dbReference type="InterPro" id="IPR013320">
    <property type="entry name" value="ConA-like_dom_sf"/>
</dbReference>
<comment type="caution">
    <text evidence="3">The sequence shown here is derived from an EMBL/GenBank/DDBJ whole genome shotgun (WGS) entry which is preliminary data.</text>
</comment>
<keyword evidence="4" id="KW-1185">Reference proteome</keyword>
<feature type="compositionally biased region" description="Polar residues" evidence="1">
    <location>
        <begin position="385"/>
        <end position="396"/>
    </location>
</feature>
<gene>
    <name evidence="3" type="ORF">M0811_08472</name>
</gene>
<feature type="region of interest" description="Disordered" evidence="1">
    <location>
        <begin position="368"/>
        <end position="396"/>
    </location>
</feature>
<proteinExistence type="predicted"/>
<dbReference type="Pfam" id="PF20425">
    <property type="entry name" value="Neurobeachin"/>
    <property type="match status" value="1"/>
</dbReference>
<dbReference type="AlphaFoldDB" id="A0A9Q0LKS4"/>
<dbReference type="Gene3D" id="2.60.120.200">
    <property type="match status" value="1"/>
</dbReference>
<evidence type="ECO:0000313" key="4">
    <source>
        <dbReference type="Proteomes" id="UP001149090"/>
    </source>
</evidence>
<reference evidence="3" key="1">
    <citation type="submission" date="2022-10" db="EMBL/GenBank/DDBJ databases">
        <title>Novel sulphate-reducing endosymbionts in the free-living metamonad Anaeramoeba.</title>
        <authorList>
            <person name="Jerlstrom-Hultqvist J."/>
            <person name="Cepicka I."/>
            <person name="Gallot-Lavallee L."/>
            <person name="Salas-Leiva D."/>
            <person name="Curtis B.A."/>
            <person name="Zahonova K."/>
            <person name="Pipaliya S."/>
            <person name="Dacks J."/>
            <person name="Roger A.J."/>
        </authorList>
    </citation>
    <scope>NUCLEOTIDE SEQUENCE</scope>
    <source>
        <strain evidence="3">BMAN</strain>
    </source>
</reference>
<feature type="compositionally biased region" description="Basic and acidic residues" evidence="1">
    <location>
        <begin position="372"/>
        <end position="383"/>
    </location>
</feature>
<dbReference type="PANTHER" id="PTHR13743:SF123">
    <property type="entry name" value="PROTEIN FAN"/>
    <property type="match status" value="1"/>
</dbReference>
<sequence length="396" mass="47378">MINIILNLYSQNFQKELDNSQNIQHDSINNNNEENENQSNISFLEILKIFNEISQKSIHNICCCCEAGIISFLLELVSKVKTIDIFKEIIQIVGNFAKFKTNVFEMKKYFTIMKNQLNKKSNKNFAKLMINELTKMKHQPNEQNPINLFDFYEQNSNIQLPPFNSSLIFEKFTFCCWIRIEEFSRSFFSSDPKEKEYKPRIFSLLSENNKGIELYFELDQDHKNQSKSISYRIYIDDEEMIEAVFPIQIETKKWYFFVFTQKYEESISEIDITIYINGKKEKFKKLQMKKQFETEEILTKNRIGSNVPFIRENKVQQQEMQQVLQLQQIKLLKQENEILQKENQSLKQENEFLKKQIQILNQKLKSQELTNEDQKEIQEKPKPSEFSSQETEFTRC</sequence>
<feature type="domain" description="Neurobeachin alpha-solenoid region" evidence="2">
    <location>
        <begin position="47"/>
        <end position="136"/>
    </location>
</feature>
<accession>A0A9Q0LKS4</accession>
<dbReference type="InterPro" id="IPR046852">
    <property type="entry name" value="Neurobeachin_a-sol"/>
</dbReference>
<dbReference type="EMBL" id="JAPDFW010000073">
    <property type="protein sequence ID" value="KAJ5073635.1"/>
    <property type="molecule type" value="Genomic_DNA"/>
</dbReference>
<dbReference type="PANTHER" id="PTHR13743">
    <property type="entry name" value="BEIGE/BEACH-RELATED"/>
    <property type="match status" value="1"/>
</dbReference>
<organism evidence="3 4">
    <name type="scientific">Anaeramoeba ignava</name>
    <name type="common">Anaerobic marine amoeba</name>
    <dbReference type="NCBI Taxonomy" id="1746090"/>
    <lineage>
        <taxon>Eukaryota</taxon>
        <taxon>Metamonada</taxon>
        <taxon>Anaeramoebidae</taxon>
        <taxon>Anaeramoeba</taxon>
    </lineage>
</organism>